<protein>
    <submittedName>
        <fullName evidence="1">Uncharacterized protein</fullName>
    </submittedName>
</protein>
<evidence type="ECO:0000313" key="2">
    <source>
        <dbReference type="Proteomes" id="UP000799118"/>
    </source>
</evidence>
<dbReference type="Proteomes" id="UP000799118">
    <property type="component" value="Unassembled WGS sequence"/>
</dbReference>
<sequence length="95" mass="10608">CPKLGIQPFVKSLCDAEGAAFKPYMSTQMSTAFDLYIAILNSVCTCIQKMLDWEGSTWCMLNCCPACQYCLEGEEELEVRMLSCIDGNDSLRCVE</sequence>
<reference evidence="1" key="1">
    <citation type="journal article" date="2019" name="Environ. Microbiol.">
        <title>Fungal ecological strategies reflected in gene transcription - a case study of two litter decomposers.</title>
        <authorList>
            <person name="Barbi F."/>
            <person name="Kohler A."/>
            <person name="Barry K."/>
            <person name="Baskaran P."/>
            <person name="Daum C."/>
            <person name="Fauchery L."/>
            <person name="Ihrmark K."/>
            <person name="Kuo A."/>
            <person name="LaButti K."/>
            <person name="Lipzen A."/>
            <person name="Morin E."/>
            <person name="Grigoriev I.V."/>
            <person name="Henrissat B."/>
            <person name="Lindahl B."/>
            <person name="Martin F."/>
        </authorList>
    </citation>
    <scope>NUCLEOTIDE SEQUENCE</scope>
    <source>
        <strain evidence="1">JB14</strain>
    </source>
</reference>
<organism evidence="1 2">
    <name type="scientific">Gymnopus androsaceus JB14</name>
    <dbReference type="NCBI Taxonomy" id="1447944"/>
    <lineage>
        <taxon>Eukaryota</taxon>
        <taxon>Fungi</taxon>
        <taxon>Dikarya</taxon>
        <taxon>Basidiomycota</taxon>
        <taxon>Agaricomycotina</taxon>
        <taxon>Agaricomycetes</taxon>
        <taxon>Agaricomycetidae</taxon>
        <taxon>Agaricales</taxon>
        <taxon>Marasmiineae</taxon>
        <taxon>Omphalotaceae</taxon>
        <taxon>Gymnopus</taxon>
    </lineage>
</organism>
<keyword evidence="2" id="KW-1185">Reference proteome</keyword>
<accession>A0A6A4GSI2</accession>
<gene>
    <name evidence="1" type="ORF">BT96DRAFT_771223</name>
</gene>
<dbReference type="AlphaFoldDB" id="A0A6A4GSI2"/>
<feature type="non-terminal residue" evidence="1">
    <location>
        <position position="1"/>
    </location>
</feature>
<dbReference type="EMBL" id="ML769728">
    <property type="protein sequence ID" value="KAE9388752.1"/>
    <property type="molecule type" value="Genomic_DNA"/>
</dbReference>
<feature type="non-terminal residue" evidence="1">
    <location>
        <position position="95"/>
    </location>
</feature>
<evidence type="ECO:0000313" key="1">
    <source>
        <dbReference type="EMBL" id="KAE9388752.1"/>
    </source>
</evidence>
<proteinExistence type="predicted"/>
<name>A0A6A4GSI2_9AGAR</name>
<dbReference type="OrthoDB" id="2665372at2759"/>